<sequence length="107" mass="11742">MSAFGVSLSGNRMAEWEKSTDDFESVLICALRYCLGRQTYMPSIVIAFVRPMLSALSVRALSVIVRDIENAKGGVPGLGDPNIDEPLWLNLLNAAKAELEGRKEIDE</sequence>
<accession>A0A8S5MIA3</accession>
<evidence type="ECO:0000313" key="1">
    <source>
        <dbReference type="EMBL" id="DAD81978.1"/>
    </source>
</evidence>
<name>A0A8S5MIA3_9CAUD</name>
<proteinExistence type="predicted"/>
<protein>
    <submittedName>
        <fullName evidence="1">Uncharacterized protein</fullName>
    </submittedName>
</protein>
<organism evidence="1">
    <name type="scientific">Siphoviridae sp. ctAvK3</name>
    <dbReference type="NCBI Taxonomy" id="2826184"/>
    <lineage>
        <taxon>Viruses</taxon>
        <taxon>Duplodnaviria</taxon>
        <taxon>Heunggongvirae</taxon>
        <taxon>Uroviricota</taxon>
        <taxon>Caudoviricetes</taxon>
    </lineage>
</organism>
<reference evidence="1" key="1">
    <citation type="journal article" date="2021" name="Proc. Natl. Acad. Sci. U.S.A.">
        <title>A Catalog of Tens of Thousands of Viruses from Human Metagenomes Reveals Hidden Associations with Chronic Diseases.</title>
        <authorList>
            <person name="Tisza M.J."/>
            <person name="Buck C.B."/>
        </authorList>
    </citation>
    <scope>NUCLEOTIDE SEQUENCE</scope>
    <source>
        <strain evidence="1">CtAvK3</strain>
    </source>
</reference>
<dbReference type="EMBL" id="BK014910">
    <property type="protein sequence ID" value="DAD81978.1"/>
    <property type="molecule type" value="Genomic_DNA"/>
</dbReference>